<accession>A0A497ZKS6</accession>
<dbReference type="SUPFAM" id="SSF102405">
    <property type="entry name" value="MCP/YpsA-like"/>
    <property type="match status" value="1"/>
</dbReference>
<comment type="caution">
    <text evidence="1">The sequence shown here is derived from an EMBL/GenBank/DDBJ whole genome shotgun (WGS) entry which is preliminary data.</text>
</comment>
<evidence type="ECO:0000313" key="1">
    <source>
        <dbReference type="EMBL" id="RLK07643.1"/>
    </source>
</evidence>
<gene>
    <name evidence="1" type="ORF">CLV75_2770</name>
</gene>
<proteinExistence type="predicted"/>
<dbReference type="RefSeq" id="WP_010441637.1">
    <property type="nucleotide sequence ID" value="NZ_AEYW01000012.1"/>
</dbReference>
<dbReference type="STRING" id="981384.GCA_000192475_02367"/>
<keyword evidence="2" id="KW-1185">Reference proteome</keyword>
<dbReference type="OrthoDB" id="283616at2"/>
<organism evidence="1 2">
    <name type="scientific">Ruegeria conchae</name>
    <dbReference type="NCBI Taxonomy" id="981384"/>
    <lineage>
        <taxon>Bacteria</taxon>
        <taxon>Pseudomonadati</taxon>
        <taxon>Pseudomonadota</taxon>
        <taxon>Alphaproteobacteria</taxon>
        <taxon>Rhodobacterales</taxon>
        <taxon>Roseobacteraceae</taxon>
        <taxon>Ruegeria</taxon>
    </lineage>
</organism>
<sequence>MSVSKIVAGGQTGVDLAALGFARKHQILYGGWVPKGRTNEAGLIPVEYAGLVETHSPEVIERTKLNVQSSDATLIVVNGSDSPGTQQTVVFAREAGKPYLVLDVRQGTEFCQQKLRDWLRKNPVEVLNIAGPRGSEAPGLDVQVRDLLEGCIDEFAYPR</sequence>
<evidence type="ECO:0000313" key="2">
    <source>
        <dbReference type="Proteomes" id="UP000271700"/>
    </source>
</evidence>
<dbReference type="EMBL" id="RCCT01000003">
    <property type="protein sequence ID" value="RLK07643.1"/>
    <property type="molecule type" value="Genomic_DNA"/>
</dbReference>
<dbReference type="Pfam" id="PF12694">
    <property type="entry name" value="cpYpsA"/>
    <property type="match status" value="1"/>
</dbReference>
<dbReference type="AlphaFoldDB" id="A0A497ZKS6"/>
<protein>
    <submittedName>
        <fullName evidence="1">Putative molybdenum carrier protein</fullName>
    </submittedName>
</protein>
<dbReference type="InterPro" id="IPR024755">
    <property type="entry name" value="cpYpsA"/>
</dbReference>
<dbReference type="Gene3D" id="3.40.50.450">
    <property type="match status" value="1"/>
</dbReference>
<dbReference type="Proteomes" id="UP000271700">
    <property type="component" value="Unassembled WGS sequence"/>
</dbReference>
<name>A0A497ZKS6_9RHOB</name>
<reference evidence="1 2" key="1">
    <citation type="submission" date="2018-10" db="EMBL/GenBank/DDBJ databases">
        <title>Genomic Encyclopedia of Archaeal and Bacterial Type Strains, Phase II (KMG-II): from individual species to whole genera.</title>
        <authorList>
            <person name="Goeker M."/>
        </authorList>
    </citation>
    <scope>NUCLEOTIDE SEQUENCE [LARGE SCALE GENOMIC DNA]</scope>
    <source>
        <strain evidence="1 2">DSM 29317</strain>
    </source>
</reference>